<name>A0A5C3PEC1_9APHY</name>
<keyword evidence="4" id="KW-1185">Reference proteome</keyword>
<evidence type="ECO:0000259" key="2">
    <source>
        <dbReference type="PROSITE" id="PS50097"/>
    </source>
</evidence>
<dbReference type="AlphaFoldDB" id="A0A5C3PEC1"/>
<dbReference type="SUPFAM" id="SSF54695">
    <property type="entry name" value="POZ domain"/>
    <property type="match status" value="1"/>
</dbReference>
<sequence>MSSPRQRNAKRPRTDDTPHENSELQRDTNFWFEDGNVVVVAQQTAYRVHRGVLSRHSETFSGLFTLPRPVDGTSDEMVEGCPVIRVTDSSHDFKQLLHALYDGLGYMDSVPELERNSMYASLARLGHKYELSAVFSAALQRLRATFTDDYKVWRGFWARSSCNRSIGISPIEAVNLFRTTGQNNLLPTALYHCTLRPIAALLDGERRADGTLEQLSREDLGRCLEARNVYKTRGAHFWSQPWQPRIFVEEPPPDCTSWDLCKRSITATREYPLTMSSRLLLNVFLIVKYHEEIVQSGLDEECLCGACVDRVSDEIRRLAEAQWDALPKALKLTDVVTEWPRTVPSQ</sequence>
<reference evidence="3 4" key="1">
    <citation type="journal article" date="2019" name="Nat. Ecol. Evol.">
        <title>Megaphylogeny resolves global patterns of mushroom evolution.</title>
        <authorList>
            <person name="Varga T."/>
            <person name="Krizsan K."/>
            <person name="Foldi C."/>
            <person name="Dima B."/>
            <person name="Sanchez-Garcia M."/>
            <person name="Sanchez-Ramirez S."/>
            <person name="Szollosi G.J."/>
            <person name="Szarkandi J.G."/>
            <person name="Papp V."/>
            <person name="Albert L."/>
            <person name="Andreopoulos W."/>
            <person name="Angelini C."/>
            <person name="Antonin V."/>
            <person name="Barry K.W."/>
            <person name="Bougher N.L."/>
            <person name="Buchanan P."/>
            <person name="Buyck B."/>
            <person name="Bense V."/>
            <person name="Catcheside P."/>
            <person name="Chovatia M."/>
            <person name="Cooper J."/>
            <person name="Damon W."/>
            <person name="Desjardin D."/>
            <person name="Finy P."/>
            <person name="Geml J."/>
            <person name="Haridas S."/>
            <person name="Hughes K."/>
            <person name="Justo A."/>
            <person name="Karasinski D."/>
            <person name="Kautmanova I."/>
            <person name="Kiss B."/>
            <person name="Kocsube S."/>
            <person name="Kotiranta H."/>
            <person name="LaButti K.M."/>
            <person name="Lechner B.E."/>
            <person name="Liimatainen K."/>
            <person name="Lipzen A."/>
            <person name="Lukacs Z."/>
            <person name="Mihaltcheva S."/>
            <person name="Morgado L.N."/>
            <person name="Niskanen T."/>
            <person name="Noordeloos M.E."/>
            <person name="Ohm R.A."/>
            <person name="Ortiz-Santana B."/>
            <person name="Ovrebo C."/>
            <person name="Racz N."/>
            <person name="Riley R."/>
            <person name="Savchenko A."/>
            <person name="Shiryaev A."/>
            <person name="Soop K."/>
            <person name="Spirin V."/>
            <person name="Szebenyi C."/>
            <person name="Tomsovsky M."/>
            <person name="Tulloss R.E."/>
            <person name="Uehling J."/>
            <person name="Grigoriev I.V."/>
            <person name="Vagvolgyi C."/>
            <person name="Papp T."/>
            <person name="Martin F.M."/>
            <person name="Miettinen O."/>
            <person name="Hibbett D.S."/>
            <person name="Nagy L.G."/>
        </authorList>
    </citation>
    <scope>NUCLEOTIDE SEQUENCE [LARGE SCALE GENOMIC DNA]</scope>
    <source>
        <strain evidence="3 4">HHB13444</strain>
    </source>
</reference>
<evidence type="ECO:0000256" key="1">
    <source>
        <dbReference type="SAM" id="MobiDB-lite"/>
    </source>
</evidence>
<dbReference type="CDD" id="cd18186">
    <property type="entry name" value="BTB_POZ_ZBTB_KLHL-like"/>
    <property type="match status" value="1"/>
</dbReference>
<dbReference type="InterPro" id="IPR011333">
    <property type="entry name" value="SKP1/BTB/POZ_sf"/>
</dbReference>
<evidence type="ECO:0000313" key="4">
    <source>
        <dbReference type="Proteomes" id="UP000308197"/>
    </source>
</evidence>
<protein>
    <recommendedName>
        <fullName evidence="2">BTB domain-containing protein</fullName>
    </recommendedName>
</protein>
<gene>
    <name evidence="3" type="ORF">K466DRAFT_548389</name>
</gene>
<dbReference type="Proteomes" id="UP000308197">
    <property type="component" value="Unassembled WGS sequence"/>
</dbReference>
<dbReference type="EMBL" id="ML211146">
    <property type="protein sequence ID" value="TFK87592.1"/>
    <property type="molecule type" value="Genomic_DNA"/>
</dbReference>
<dbReference type="Gene3D" id="3.30.710.10">
    <property type="entry name" value="Potassium Channel Kv1.1, Chain A"/>
    <property type="match status" value="1"/>
</dbReference>
<organism evidence="3 4">
    <name type="scientific">Polyporus arcularius HHB13444</name>
    <dbReference type="NCBI Taxonomy" id="1314778"/>
    <lineage>
        <taxon>Eukaryota</taxon>
        <taxon>Fungi</taxon>
        <taxon>Dikarya</taxon>
        <taxon>Basidiomycota</taxon>
        <taxon>Agaricomycotina</taxon>
        <taxon>Agaricomycetes</taxon>
        <taxon>Polyporales</taxon>
        <taxon>Polyporaceae</taxon>
        <taxon>Polyporus</taxon>
    </lineage>
</organism>
<feature type="region of interest" description="Disordered" evidence="1">
    <location>
        <begin position="1"/>
        <end position="26"/>
    </location>
</feature>
<dbReference type="PROSITE" id="PS50097">
    <property type="entry name" value="BTB"/>
    <property type="match status" value="1"/>
</dbReference>
<accession>A0A5C3PEC1</accession>
<feature type="compositionally biased region" description="Basic and acidic residues" evidence="1">
    <location>
        <begin position="12"/>
        <end position="26"/>
    </location>
</feature>
<feature type="domain" description="BTB" evidence="2">
    <location>
        <begin position="35"/>
        <end position="109"/>
    </location>
</feature>
<proteinExistence type="predicted"/>
<dbReference type="Pfam" id="PF00651">
    <property type="entry name" value="BTB"/>
    <property type="match status" value="1"/>
</dbReference>
<dbReference type="InterPro" id="IPR000210">
    <property type="entry name" value="BTB/POZ_dom"/>
</dbReference>
<evidence type="ECO:0000313" key="3">
    <source>
        <dbReference type="EMBL" id="TFK87592.1"/>
    </source>
</evidence>
<dbReference type="InParanoid" id="A0A5C3PEC1"/>